<dbReference type="Pfam" id="PF13640">
    <property type="entry name" value="2OG-FeII_Oxy_3"/>
    <property type="match status" value="1"/>
</dbReference>
<feature type="domain" description="Fe2OG dioxygenase" evidence="2">
    <location>
        <begin position="122"/>
        <end position="225"/>
    </location>
</feature>
<protein>
    <recommendedName>
        <fullName evidence="2">Fe2OG dioxygenase domain-containing protein</fullName>
    </recommendedName>
</protein>
<dbReference type="Gene3D" id="2.60.120.620">
    <property type="entry name" value="q2cbj1_9rhob like domain"/>
    <property type="match status" value="1"/>
</dbReference>
<reference evidence="3 4" key="1">
    <citation type="submission" date="2018-06" db="EMBL/GenBank/DDBJ databases">
        <title>A transcriptomic atlas of mushroom development highlights an independent origin of complex multicellularity.</title>
        <authorList>
            <consortium name="DOE Joint Genome Institute"/>
            <person name="Krizsan K."/>
            <person name="Almasi E."/>
            <person name="Merenyi Z."/>
            <person name="Sahu N."/>
            <person name="Viragh M."/>
            <person name="Koszo T."/>
            <person name="Mondo S."/>
            <person name="Kiss B."/>
            <person name="Balint B."/>
            <person name="Kues U."/>
            <person name="Barry K."/>
            <person name="Hegedus J.C."/>
            <person name="Henrissat B."/>
            <person name="Johnson J."/>
            <person name="Lipzen A."/>
            <person name="Ohm R."/>
            <person name="Nagy I."/>
            <person name="Pangilinan J."/>
            <person name="Yan J."/>
            <person name="Xiong Y."/>
            <person name="Grigoriev I.V."/>
            <person name="Hibbett D.S."/>
            <person name="Nagy L.G."/>
        </authorList>
    </citation>
    <scope>NUCLEOTIDE SEQUENCE [LARGE SCALE GENOMIC DNA]</scope>
    <source>
        <strain evidence="3 4">SZMC22713</strain>
    </source>
</reference>
<evidence type="ECO:0000259" key="2">
    <source>
        <dbReference type="PROSITE" id="PS51471"/>
    </source>
</evidence>
<dbReference type="PROSITE" id="PS51471">
    <property type="entry name" value="FE2OG_OXY"/>
    <property type="match status" value="1"/>
</dbReference>
<keyword evidence="1" id="KW-0560">Oxidoreductase</keyword>
<keyword evidence="4" id="KW-1185">Reference proteome</keyword>
<name>A0A4Y7QJA9_9AGAM</name>
<dbReference type="AlphaFoldDB" id="A0A4Y7QJA9"/>
<dbReference type="OrthoDB" id="27483at2759"/>
<dbReference type="PANTHER" id="PTHR33099:SF14">
    <property type="entry name" value="PROLYL 4-HYDROXYLASE ALPHA SUBUNIT FE(2+) 2OG DIOXYGENASE DOMAIN-CONTAINING PROTEIN"/>
    <property type="match status" value="1"/>
</dbReference>
<gene>
    <name evidence="3" type="ORF">BD410DRAFT_760896</name>
</gene>
<sequence length="456" mass="50806">MSSGLNGLLQPLAEAVTECGQKTPWCSGTWDVSPEDLKLYFDSGENYVRAIRLQQATENHLEDLVKACQPATFGVNDQDVLDESYRKAGKMDTDRFSINFNPERLGLARAIKDNLLGWEDDGRNIVLEQYKLNVYGKGSFFKSHKDTPRGEKMFGSLVVIFPTAHEGGALLLRHDGQETTFDSGKQLKDQAAGTIAFVAFYSDVEHEVQVVTAGHRVTITYNLYFADEKAPILLPRTANQGAGRFSCALKDLLANPEFLPKGGLLGFGLKHQYPLSSKPKTDIGLENLLTCLKGKDAMVLRACTELGLLTSLKIIYNVEFGEWLLMCDKAIVGLDYQVDQVLEDLVQYSGGVAIWGKEEVVEEWPELAEKFWRKIVKWVTPMKSMTTHAGQFVAYGNQAEMAYIYGQISLIVEVGIPGHREDPSTIVPFDFTKGRVEVDDPDLSDSRGYMMDEDSD</sequence>
<dbReference type="STRING" id="50990.A0A4Y7QJA9"/>
<proteinExistence type="inferred from homology"/>
<evidence type="ECO:0000313" key="3">
    <source>
        <dbReference type="EMBL" id="TDL27747.1"/>
    </source>
</evidence>
<dbReference type="InterPro" id="IPR005123">
    <property type="entry name" value="Oxoglu/Fe-dep_dioxygenase_dom"/>
</dbReference>
<evidence type="ECO:0000256" key="1">
    <source>
        <dbReference type="RuleBase" id="RU003682"/>
    </source>
</evidence>
<keyword evidence="1" id="KW-0408">Iron</keyword>
<evidence type="ECO:0000313" key="4">
    <source>
        <dbReference type="Proteomes" id="UP000294933"/>
    </source>
</evidence>
<dbReference type="EMBL" id="ML170158">
    <property type="protein sequence ID" value="TDL27747.1"/>
    <property type="molecule type" value="Genomic_DNA"/>
</dbReference>
<comment type="similarity">
    <text evidence="1">Belongs to the iron/ascorbate-dependent oxidoreductase family.</text>
</comment>
<dbReference type="PANTHER" id="PTHR33099">
    <property type="entry name" value="FE2OG DIOXYGENASE DOMAIN-CONTAINING PROTEIN"/>
    <property type="match status" value="1"/>
</dbReference>
<keyword evidence="1" id="KW-0479">Metal-binding</keyword>
<dbReference type="GO" id="GO:0016491">
    <property type="term" value="F:oxidoreductase activity"/>
    <property type="evidence" value="ECO:0007669"/>
    <property type="project" value="UniProtKB-KW"/>
</dbReference>
<accession>A0A4Y7QJA9</accession>
<dbReference type="VEuPathDB" id="FungiDB:BD410DRAFT_760896"/>
<organism evidence="3 4">
    <name type="scientific">Rickenella mellea</name>
    <dbReference type="NCBI Taxonomy" id="50990"/>
    <lineage>
        <taxon>Eukaryota</taxon>
        <taxon>Fungi</taxon>
        <taxon>Dikarya</taxon>
        <taxon>Basidiomycota</taxon>
        <taxon>Agaricomycotina</taxon>
        <taxon>Agaricomycetes</taxon>
        <taxon>Hymenochaetales</taxon>
        <taxon>Rickenellaceae</taxon>
        <taxon>Rickenella</taxon>
    </lineage>
</organism>
<dbReference type="Proteomes" id="UP000294933">
    <property type="component" value="Unassembled WGS sequence"/>
</dbReference>
<dbReference type="GO" id="GO:0046872">
    <property type="term" value="F:metal ion binding"/>
    <property type="evidence" value="ECO:0007669"/>
    <property type="project" value="UniProtKB-KW"/>
</dbReference>
<dbReference type="InterPro" id="IPR044862">
    <property type="entry name" value="Pro_4_hyd_alph_FE2OG_OXY"/>
</dbReference>